<dbReference type="InterPro" id="IPR023214">
    <property type="entry name" value="HAD_sf"/>
</dbReference>
<dbReference type="Proteomes" id="UP000198619">
    <property type="component" value="Unassembled WGS sequence"/>
</dbReference>
<dbReference type="EMBL" id="FOKI01000100">
    <property type="protein sequence ID" value="SFB48066.1"/>
    <property type="molecule type" value="Genomic_DNA"/>
</dbReference>
<dbReference type="Pfam" id="PF08282">
    <property type="entry name" value="Hydrolase_3"/>
    <property type="match status" value="1"/>
</dbReference>
<dbReference type="GO" id="GO:0005829">
    <property type="term" value="C:cytosol"/>
    <property type="evidence" value="ECO:0007669"/>
    <property type="project" value="TreeGrafter"/>
</dbReference>
<organism evidence="1 2">
    <name type="scientific">Clostridium frigidicarnis</name>
    <dbReference type="NCBI Taxonomy" id="84698"/>
    <lineage>
        <taxon>Bacteria</taxon>
        <taxon>Bacillati</taxon>
        <taxon>Bacillota</taxon>
        <taxon>Clostridia</taxon>
        <taxon>Eubacteriales</taxon>
        <taxon>Clostridiaceae</taxon>
        <taxon>Clostridium</taxon>
    </lineage>
</organism>
<reference evidence="1 2" key="1">
    <citation type="submission" date="2016-10" db="EMBL/GenBank/DDBJ databases">
        <authorList>
            <person name="de Groot N.N."/>
        </authorList>
    </citation>
    <scope>NUCLEOTIDE SEQUENCE [LARGE SCALE GENOMIC DNA]</scope>
    <source>
        <strain evidence="1 2">DSM 12271</strain>
    </source>
</reference>
<dbReference type="NCBIfam" id="TIGR00099">
    <property type="entry name" value="Cof-subfamily"/>
    <property type="match status" value="1"/>
</dbReference>
<dbReference type="PANTHER" id="PTHR10000:SF8">
    <property type="entry name" value="HAD SUPERFAMILY HYDROLASE-LIKE, TYPE 3"/>
    <property type="match status" value="1"/>
</dbReference>
<dbReference type="GO" id="GO:0000287">
    <property type="term" value="F:magnesium ion binding"/>
    <property type="evidence" value="ECO:0007669"/>
    <property type="project" value="TreeGrafter"/>
</dbReference>
<gene>
    <name evidence="1" type="ORF">SAMN04488528_11002</name>
</gene>
<dbReference type="InterPro" id="IPR036412">
    <property type="entry name" value="HAD-like_sf"/>
</dbReference>
<dbReference type="PANTHER" id="PTHR10000">
    <property type="entry name" value="PHOSPHOSERINE PHOSPHATASE"/>
    <property type="match status" value="1"/>
</dbReference>
<dbReference type="Gene3D" id="3.40.50.1000">
    <property type="entry name" value="HAD superfamily/HAD-like"/>
    <property type="match status" value="1"/>
</dbReference>
<proteinExistence type="predicted"/>
<dbReference type="InterPro" id="IPR006379">
    <property type="entry name" value="HAD-SF_hydro_IIB"/>
</dbReference>
<sequence length="257" mass="29701">MKKFLISDLDGTLLDDWHNIDEKNLEYINILKEREHGFAIATGRNVEGVKFLKDRYKLECDFFILLNGALIMDNKFNIIRKKVISSTILKELVNIAKKSELKLFFSDGDKYMYLEELGTVEFCDIKFSPYKSLDHILNNKTPIISASFMGNKNNIKELNTLVNKLNSFEEIDAFRNQHFIDIAAKGVSKGEGINYIQKNMEIKSDNIYVIGDSWNDVSMLSAYKNSYTFNHTEDKLKKHATNLVNRVSDCIKDMIKI</sequence>
<name>A0A1I1BEM5_9CLOT</name>
<dbReference type="InterPro" id="IPR000150">
    <property type="entry name" value="Cof"/>
</dbReference>
<protein>
    <recommendedName>
        <fullName evidence="3">Cof subfamily of IIB subfamily of haloacid dehalogenase superfamily/HAD-superfamily hydrolase, subfamily IIB</fullName>
    </recommendedName>
</protein>
<dbReference type="AlphaFoldDB" id="A0A1I1BEM5"/>
<dbReference type="SUPFAM" id="SSF56784">
    <property type="entry name" value="HAD-like"/>
    <property type="match status" value="1"/>
</dbReference>
<keyword evidence="2" id="KW-1185">Reference proteome</keyword>
<evidence type="ECO:0008006" key="3">
    <source>
        <dbReference type="Google" id="ProtNLM"/>
    </source>
</evidence>
<dbReference type="STRING" id="84698.SAMN04488528_11002"/>
<dbReference type="Gene3D" id="3.30.1240.10">
    <property type="match status" value="1"/>
</dbReference>
<dbReference type="RefSeq" id="WP_177199528.1">
    <property type="nucleotide sequence ID" value="NZ_FOKI01000100.1"/>
</dbReference>
<evidence type="ECO:0000313" key="2">
    <source>
        <dbReference type="Proteomes" id="UP000198619"/>
    </source>
</evidence>
<dbReference type="NCBIfam" id="TIGR01484">
    <property type="entry name" value="HAD-SF-IIB"/>
    <property type="match status" value="1"/>
</dbReference>
<evidence type="ECO:0000313" key="1">
    <source>
        <dbReference type="EMBL" id="SFB48066.1"/>
    </source>
</evidence>
<dbReference type="GO" id="GO:0016791">
    <property type="term" value="F:phosphatase activity"/>
    <property type="evidence" value="ECO:0007669"/>
    <property type="project" value="TreeGrafter"/>
</dbReference>
<accession>A0A1I1BEM5</accession>